<evidence type="ECO:0000256" key="1">
    <source>
        <dbReference type="RuleBase" id="RU362114"/>
    </source>
</evidence>
<dbReference type="GO" id="GO:0005634">
    <property type="term" value="C:nucleus"/>
    <property type="evidence" value="ECO:0007669"/>
    <property type="project" value="TreeGrafter"/>
</dbReference>
<comment type="caution">
    <text evidence="3">The sequence shown here is derived from an EMBL/GenBank/DDBJ whole genome shotgun (WGS) entry which is preliminary data.</text>
</comment>
<proteinExistence type="predicted"/>
<dbReference type="PANTHER" id="PTHR45740">
    <property type="entry name" value="POLY [ADP-RIBOSE] POLYMERASE"/>
    <property type="match status" value="1"/>
</dbReference>
<dbReference type="PROSITE" id="PS51059">
    <property type="entry name" value="PARP_CATALYTIC"/>
    <property type="match status" value="1"/>
</dbReference>
<dbReference type="Pfam" id="PF00644">
    <property type="entry name" value="PARP"/>
    <property type="match status" value="1"/>
</dbReference>
<gene>
    <name evidence="3" type="ORF">GSLYS_00008978001</name>
</gene>
<evidence type="ECO:0000259" key="2">
    <source>
        <dbReference type="PROSITE" id="PS51059"/>
    </source>
</evidence>
<reference evidence="3 4" key="1">
    <citation type="submission" date="2024-04" db="EMBL/GenBank/DDBJ databases">
        <authorList>
            <consortium name="Genoscope - CEA"/>
            <person name="William W."/>
        </authorList>
    </citation>
    <scope>NUCLEOTIDE SEQUENCE [LARGE SCALE GENOMIC DNA]</scope>
</reference>
<dbReference type="EC" id="2.4.2.-" evidence="1"/>
<evidence type="ECO:0000313" key="4">
    <source>
        <dbReference type="Proteomes" id="UP001497497"/>
    </source>
</evidence>
<protein>
    <recommendedName>
        <fullName evidence="1">Poly [ADP-ribose] polymerase</fullName>
        <shortName evidence="1">PARP</shortName>
        <ecNumber evidence="1">2.4.2.-</ecNumber>
    </recommendedName>
</protein>
<keyword evidence="1" id="KW-0328">Glycosyltransferase</keyword>
<dbReference type="Gene3D" id="3.90.228.10">
    <property type="match status" value="1"/>
</dbReference>
<organism evidence="3 4">
    <name type="scientific">Lymnaea stagnalis</name>
    <name type="common">Great pond snail</name>
    <name type="synonym">Helix stagnalis</name>
    <dbReference type="NCBI Taxonomy" id="6523"/>
    <lineage>
        <taxon>Eukaryota</taxon>
        <taxon>Metazoa</taxon>
        <taxon>Spiralia</taxon>
        <taxon>Lophotrochozoa</taxon>
        <taxon>Mollusca</taxon>
        <taxon>Gastropoda</taxon>
        <taxon>Heterobranchia</taxon>
        <taxon>Euthyneura</taxon>
        <taxon>Panpulmonata</taxon>
        <taxon>Hygrophila</taxon>
        <taxon>Lymnaeoidea</taxon>
        <taxon>Lymnaeidae</taxon>
        <taxon>Lymnaea</taxon>
    </lineage>
</organism>
<evidence type="ECO:0000313" key="3">
    <source>
        <dbReference type="EMBL" id="CAL1535018.1"/>
    </source>
</evidence>
<dbReference type="GO" id="GO:1990404">
    <property type="term" value="F:NAD+-protein mono-ADP-ribosyltransferase activity"/>
    <property type="evidence" value="ECO:0007669"/>
    <property type="project" value="TreeGrafter"/>
</dbReference>
<keyword evidence="4" id="KW-1185">Reference proteome</keyword>
<dbReference type="Proteomes" id="UP001497497">
    <property type="component" value="Unassembled WGS sequence"/>
</dbReference>
<dbReference type="InterPro" id="IPR012317">
    <property type="entry name" value="Poly(ADP-ribose)pol_cat_dom"/>
</dbReference>
<dbReference type="SUPFAM" id="SSF56399">
    <property type="entry name" value="ADP-ribosylation"/>
    <property type="match status" value="1"/>
</dbReference>
<dbReference type="InterPro" id="IPR051712">
    <property type="entry name" value="ARTD-AVP"/>
</dbReference>
<keyword evidence="1" id="KW-0808">Transferase</keyword>
<dbReference type="PANTHER" id="PTHR45740:SF2">
    <property type="entry name" value="POLY [ADP-RIBOSE] POLYMERASE"/>
    <property type="match status" value="1"/>
</dbReference>
<dbReference type="AlphaFoldDB" id="A0AAV2HND9"/>
<feature type="domain" description="PARP catalytic" evidence="2">
    <location>
        <begin position="60"/>
        <end position="314"/>
    </location>
</feature>
<dbReference type="EMBL" id="CAXITT010000189">
    <property type="protein sequence ID" value="CAL1535018.1"/>
    <property type="molecule type" value="Genomic_DNA"/>
</dbReference>
<sequence>MRKLLRADRSEVDWTMAKIDDNRDSLTRLRDDLDKPEQLPSYWNMSHNIPAPLNRRGNPKMLVNVDKATKKAIEKLINATWEQELVGKGADAKGLNHNRIKVLSVQRVENPALFNRYQDQRKLLLEKMIRGGEPSRPIGYIKGTKGDLETTKELDDFMKSDLIKDINEHYLLHGTKVERIPALVRHGLDPKHSSPDAMFGKGIYAAESSTKADQYADTEDKRRPHKYRNKMILSRMLLGNVFLCNENHKSVANRYGPKLSGPPCMKCLEDRCRCAQSEKFDSVMGDRHLRFREFVVYKKEQIYPEYVITYKRSM</sequence>
<name>A0AAV2HND9_LYMST</name>
<dbReference type="GO" id="GO:0003950">
    <property type="term" value="F:NAD+ poly-ADP-ribosyltransferase activity"/>
    <property type="evidence" value="ECO:0007669"/>
    <property type="project" value="UniProtKB-UniRule"/>
</dbReference>
<keyword evidence="1" id="KW-0520">NAD</keyword>
<accession>A0AAV2HND9</accession>